<reference evidence="1 2" key="1">
    <citation type="submission" date="2021-06" db="EMBL/GenBank/DDBJ databases">
        <authorList>
            <person name="Kallberg Y."/>
            <person name="Tangrot J."/>
            <person name="Rosling A."/>
        </authorList>
    </citation>
    <scope>NUCLEOTIDE SEQUENCE [LARGE SCALE GENOMIC DNA]</scope>
    <source>
        <strain evidence="1 2">120-4 pot B 10/14</strain>
    </source>
</reference>
<evidence type="ECO:0000313" key="2">
    <source>
        <dbReference type="Proteomes" id="UP000789901"/>
    </source>
</evidence>
<proteinExistence type="predicted"/>
<dbReference type="Proteomes" id="UP000789901">
    <property type="component" value="Unassembled WGS sequence"/>
</dbReference>
<name>A0ABN7WTJ1_GIGMA</name>
<gene>
    <name evidence="1" type="ORF">GMARGA_LOCUS34848</name>
</gene>
<accession>A0ABN7WTJ1</accession>
<keyword evidence="2" id="KW-1185">Reference proteome</keyword>
<protein>
    <submittedName>
        <fullName evidence="1">23193_t:CDS:1</fullName>
    </submittedName>
</protein>
<feature type="non-terminal residue" evidence="1">
    <location>
        <position position="91"/>
    </location>
</feature>
<organism evidence="1 2">
    <name type="scientific">Gigaspora margarita</name>
    <dbReference type="NCBI Taxonomy" id="4874"/>
    <lineage>
        <taxon>Eukaryota</taxon>
        <taxon>Fungi</taxon>
        <taxon>Fungi incertae sedis</taxon>
        <taxon>Mucoromycota</taxon>
        <taxon>Glomeromycotina</taxon>
        <taxon>Glomeromycetes</taxon>
        <taxon>Diversisporales</taxon>
        <taxon>Gigasporaceae</taxon>
        <taxon>Gigaspora</taxon>
    </lineage>
</organism>
<sequence>MVGWKKHNGIYEKKKSKEKFVKDTGKRKLVQKTSVENQNENGEGCIKKIILDNTRSQEKDSKEKKRSFTKELGENILGWIKEFLKKTWILE</sequence>
<evidence type="ECO:0000313" key="1">
    <source>
        <dbReference type="EMBL" id="CAG8840303.1"/>
    </source>
</evidence>
<dbReference type="EMBL" id="CAJVQB010062525">
    <property type="protein sequence ID" value="CAG8840303.1"/>
    <property type="molecule type" value="Genomic_DNA"/>
</dbReference>
<comment type="caution">
    <text evidence="1">The sequence shown here is derived from an EMBL/GenBank/DDBJ whole genome shotgun (WGS) entry which is preliminary data.</text>
</comment>